<reference evidence="2" key="1">
    <citation type="submission" date="2016-10" db="EMBL/GenBank/DDBJ databases">
        <title>Sequence of Gallionella enrichment culture.</title>
        <authorList>
            <person name="Poehlein A."/>
            <person name="Muehling M."/>
            <person name="Daniel R."/>
        </authorList>
    </citation>
    <scope>NUCLEOTIDE SEQUENCE</scope>
</reference>
<evidence type="ECO:0000259" key="1">
    <source>
        <dbReference type="Pfam" id="PF19573"/>
    </source>
</evidence>
<dbReference type="AlphaFoldDB" id="A0A1J5S9K1"/>
<name>A0A1J5S9K1_9ZZZZ</name>
<comment type="caution">
    <text evidence="2">The sequence shown here is derived from an EMBL/GenBank/DDBJ whole genome shotgun (WGS) entry which is preliminary data.</text>
</comment>
<dbReference type="Pfam" id="PF19573">
    <property type="entry name" value="DUF6089"/>
    <property type="match status" value="1"/>
</dbReference>
<dbReference type="EMBL" id="MLJW01000053">
    <property type="protein sequence ID" value="OIR05015.1"/>
    <property type="molecule type" value="Genomic_DNA"/>
</dbReference>
<dbReference type="InterPro" id="IPR045743">
    <property type="entry name" value="DUF6089"/>
</dbReference>
<proteinExistence type="predicted"/>
<sequence>MYKIFISILFFLTPFIQANSQITESFVHQGEMGLSIGAGTYFGDLNNTTDLSHSKFAAGGFYSKQFNNYIGFRISGNYAFLGYSDRYSGSPVQRSRNLSFNTNVWELSVSGQFNFFKFYPGFPQYDFTPYVSLGIGAFSYDPYAYLNGQKYYLRPIGTEGQGSPLYPNLSPYKNVAVCIPIGIGFKKALNDRFNVFAEVIYRFTTTKYLDDVSGTYAPDAFPPDANGNPSVGFLLQDRSYEVGSPIGVKGKQRGNGKNDSFATIQFGISFNIQSYRCPSF</sequence>
<protein>
    <recommendedName>
        <fullName evidence="1">DUF6089 domain-containing protein</fullName>
    </recommendedName>
</protein>
<dbReference type="SUPFAM" id="SSF56925">
    <property type="entry name" value="OMPA-like"/>
    <property type="match status" value="1"/>
</dbReference>
<feature type="domain" description="DUF6089" evidence="1">
    <location>
        <begin position="6"/>
        <end position="149"/>
    </location>
</feature>
<accession>A0A1J5S9K1</accession>
<organism evidence="2">
    <name type="scientific">mine drainage metagenome</name>
    <dbReference type="NCBI Taxonomy" id="410659"/>
    <lineage>
        <taxon>unclassified sequences</taxon>
        <taxon>metagenomes</taxon>
        <taxon>ecological metagenomes</taxon>
    </lineage>
</organism>
<evidence type="ECO:0000313" key="2">
    <source>
        <dbReference type="EMBL" id="OIR05015.1"/>
    </source>
</evidence>
<dbReference type="Gene3D" id="2.40.160.20">
    <property type="match status" value="1"/>
</dbReference>
<gene>
    <name evidence="2" type="ORF">GALL_128310</name>
</gene>
<dbReference type="InterPro" id="IPR011250">
    <property type="entry name" value="OMP/PagP_B-barrel"/>
</dbReference>